<reference evidence="1" key="1">
    <citation type="journal article" date="2020" name="New Phytol.">
        <title>Comparative genomics reveals dynamic genome evolution in host specialist ectomycorrhizal fungi.</title>
        <authorList>
            <person name="Lofgren L.A."/>
            <person name="Nguyen N.H."/>
            <person name="Vilgalys R."/>
            <person name="Ruytinx J."/>
            <person name="Liao H.L."/>
            <person name="Branco S."/>
            <person name="Kuo A."/>
            <person name="LaButti K."/>
            <person name="Lipzen A."/>
            <person name="Andreopoulos W."/>
            <person name="Pangilinan J."/>
            <person name="Riley R."/>
            <person name="Hundley H."/>
            <person name="Na H."/>
            <person name="Barry K."/>
            <person name="Grigoriev I.V."/>
            <person name="Stajich J.E."/>
            <person name="Kennedy P.G."/>
        </authorList>
    </citation>
    <scope>NUCLEOTIDE SEQUENCE</scope>
    <source>
        <strain evidence="1">DOB743</strain>
    </source>
</reference>
<organism evidence="1 2">
    <name type="scientific">Suillus placidus</name>
    <dbReference type="NCBI Taxonomy" id="48579"/>
    <lineage>
        <taxon>Eukaryota</taxon>
        <taxon>Fungi</taxon>
        <taxon>Dikarya</taxon>
        <taxon>Basidiomycota</taxon>
        <taxon>Agaricomycotina</taxon>
        <taxon>Agaricomycetes</taxon>
        <taxon>Agaricomycetidae</taxon>
        <taxon>Boletales</taxon>
        <taxon>Suillineae</taxon>
        <taxon>Suillaceae</taxon>
        <taxon>Suillus</taxon>
    </lineage>
</organism>
<keyword evidence="2" id="KW-1185">Reference proteome</keyword>
<evidence type="ECO:0000313" key="2">
    <source>
        <dbReference type="Proteomes" id="UP000714275"/>
    </source>
</evidence>
<proteinExistence type="predicted"/>
<dbReference type="EMBL" id="JABBWD010000003">
    <property type="protein sequence ID" value="KAG1782249.1"/>
    <property type="molecule type" value="Genomic_DNA"/>
</dbReference>
<protein>
    <submittedName>
        <fullName evidence="1">Uncharacterized protein</fullName>
    </submittedName>
</protein>
<dbReference type="OrthoDB" id="2692651at2759"/>
<gene>
    <name evidence="1" type="ORF">EV702DRAFT_1041136</name>
</gene>
<dbReference type="Proteomes" id="UP000714275">
    <property type="component" value="Unassembled WGS sequence"/>
</dbReference>
<dbReference type="AlphaFoldDB" id="A0A9P7D7F2"/>
<evidence type="ECO:0000313" key="1">
    <source>
        <dbReference type="EMBL" id="KAG1782249.1"/>
    </source>
</evidence>
<comment type="caution">
    <text evidence="1">The sequence shown here is derived from an EMBL/GenBank/DDBJ whole genome shotgun (WGS) entry which is preliminary data.</text>
</comment>
<name>A0A9P7D7F2_9AGAM</name>
<accession>A0A9P7D7F2</accession>
<sequence length="202" mass="21665">MGRPVSIGNNIPPGPSVIIEDIHNMGPWSGGPYNTEFVTEGAPRATQASHPGFHILQDNLANILASLLMSFSAIKSRVPGPGTWNSKWVSHRATQASHPGFHILQDNLRAVKDHVKRAPATLFSKIPTLVGHLTWTVLTELCVESRVPGPGTQNSELGTRNSALGTRSLATQASHPGFHILQHNPSAIKGHVKRSPAAPETQ</sequence>